<keyword evidence="2" id="KW-0597">Phosphoprotein</keyword>
<keyword evidence="5" id="KW-1185">Reference proteome</keyword>
<feature type="domain" description="Carrier" evidence="3">
    <location>
        <begin position="31"/>
        <end position="106"/>
    </location>
</feature>
<dbReference type="InterPro" id="IPR020806">
    <property type="entry name" value="PKS_PP-bd"/>
</dbReference>
<keyword evidence="1" id="KW-0596">Phosphopantetheine</keyword>
<dbReference type="OrthoDB" id="5334845at2759"/>
<reference evidence="4" key="1">
    <citation type="journal article" date="2020" name="Stud. Mycol.">
        <title>101 Dothideomycetes genomes: a test case for predicting lifestyles and emergence of pathogens.</title>
        <authorList>
            <person name="Haridas S."/>
            <person name="Albert R."/>
            <person name="Binder M."/>
            <person name="Bloem J."/>
            <person name="Labutti K."/>
            <person name="Salamov A."/>
            <person name="Andreopoulos B."/>
            <person name="Baker S."/>
            <person name="Barry K."/>
            <person name="Bills G."/>
            <person name="Bluhm B."/>
            <person name="Cannon C."/>
            <person name="Castanera R."/>
            <person name="Culley D."/>
            <person name="Daum C."/>
            <person name="Ezra D."/>
            <person name="Gonzalez J."/>
            <person name="Henrissat B."/>
            <person name="Kuo A."/>
            <person name="Liang C."/>
            <person name="Lipzen A."/>
            <person name="Lutzoni F."/>
            <person name="Magnuson J."/>
            <person name="Mondo S."/>
            <person name="Nolan M."/>
            <person name="Ohm R."/>
            <person name="Pangilinan J."/>
            <person name="Park H.-J."/>
            <person name="Ramirez L."/>
            <person name="Alfaro M."/>
            <person name="Sun H."/>
            <person name="Tritt A."/>
            <person name="Yoshinaga Y."/>
            <person name="Zwiers L.-H."/>
            <person name="Turgeon B."/>
            <person name="Goodwin S."/>
            <person name="Spatafora J."/>
            <person name="Crous P."/>
            <person name="Grigoriev I."/>
        </authorList>
    </citation>
    <scope>NUCLEOTIDE SEQUENCE</scope>
    <source>
        <strain evidence="4">CBS 123094</strain>
    </source>
</reference>
<dbReference type="InterPro" id="IPR036291">
    <property type="entry name" value="NAD(P)-bd_dom_sf"/>
</dbReference>
<name>A0A6A5WUJ9_9PLEO</name>
<dbReference type="Proteomes" id="UP000799779">
    <property type="component" value="Unassembled WGS sequence"/>
</dbReference>
<dbReference type="InterPro" id="IPR009081">
    <property type="entry name" value="PP-bd_ACP"/>
</dbReference>
<dbReference type="InterPro" id="IPR013120">
    <property type="entry name" value="FAR_NAD-bd"/>
</dbReference>
<dbReference type="SUPFAM" id="SSF47336">
    <property type="entry name" value="ACP-like"/>
    <property type="match status" value="1"/>
</dbReference>
<evidence type="ECO:0000256" key="2">
    <source>
        <dbReference type="ARBA" id="ARBA00022553"/>
    </source>
</evidence>
<evidence type="ECO:0000256" key="1">
    <source>
        <dbReference type="ARBA" id="ARBA00022450"/>
    </source>
</evidence>
<dbReference type="GO" id="GO:0031177">
    <property type="term" value="F:phosphopantetheine binding"/>
    <property type="evidence" value="ECO:0007669"/>
    <property type="project" value="InterPro"/>
</dbReference>
<dbReference type="SMART" id="SM00823">
    <property type="entry name" value="PKS_PP"/>
    <property type="match status" value="1"/>
</dbReference>
<proteinExistence type="predicted"/>
<evidence type="ECO:0000313" key="5">
    <source>
        <dbReference type="Proteomes" id="UP000799779"/>
    </source>
</evidence>
<dbReference type="InterPro" id="IPR036736">
    <property type="entry name" value="ACP-like_sf"/>
</dbReference>
<evidence type="ECO:0000313" key="4">
    <source>
        <dbReference type="EMBL" id="KAF2005473.1"/>
    </source>
</evidence>
<dbReference type="PROSITE" id="PS00012">
    <property type="entry name" value="PHOSPHOPANTETHEINE"/>
    <property type="match status" value="1"/>
</dbReference>
<evidence type="ECO:0000259" key="3">
    <source>
        <dbReference type="PROSITE" id="PS50075"/>
    </source>
</evidence>
<sequence>MLGQGKITEVVDRVVNLRDMLAVAAPEQHSSIVLRMVQSTIAKALGHDSAHHMDTTRHLEEFGIDSLTPVLVRNHLATMTDLTLPSNIALLHPNLQSLSEFLLFQLRDEIDSDSSSAPGGSATPKATTSGVSSDIQFNNVAKRNTASFDCPKTAFVIGPTGFVGAFMVREFLERGIIVYCLVRASSDIQAEERMLTNIKQYILWNPNYEPLLKTVVGDLSQPLLGLGEGLFDDLAN</sequence>
<dbReference type="PANTHER" id="PTHR44845">
    <property type="entry name" value="CARRIER DOMAIN-CONTAINING PROTEIN"/>
    <property type="match status" value="1"/>
</dbReference>
<dbReference type="InterPro" id="IPR006162">
    <property type="entry name" value="Ppantetheine_attach_site"/>
</dbReference>
<dbReference type="PROSITE" id="PS50075">
    <property type="entry name" value="CARRIER"/>
    <property type="match status" value="1"/>
</dbReference>
<dbReference type="Pfam" id="PF00550">
    <property type="entry name" value="PP-binding"/>
    <property type="match status" value="1"/>
</dbReference>
<dbReference type="Gene3D" id="1.10.1200.10">
    <property type="entry name" value="ACP-like"/>
    <property type="match status" value="1"/>
</dbReference>
<dbReference type="Pfam" id="PF07993">
    <property type="entry name" value="NAD_binding_4"/>
    <property type="match status" value="1"/>
</dbReference>
<dbReference type="EMBL" id="ML977563">
    <property type="protein sequence ID" value="KAF2005473.1"/>
    <property type="molecule type" value="Genomic_DNA"/>
</dbReference>
<dbReference type="SUPFAM" id="SSF51735">
    <property type="entry name" value="NAD(P)-binding Rossmann-fold domains"/>
    <property type="match status" value="1"/>
</dbReference>
<dbReference type="AlphaFoldDB" id="A0A6A5WUJ9"/>
<dbReference type="PANTHER" id="PTHR44845:SF6">
    <property type="entry name" value="BETA-ALANINE-ACTIVATING ENZYME"/>
    <property type="match status" value="1"/>
</dbReference>
<organism evidence="4 5">
    <name type="scientific">Amniculicola lignicola CBS 123094</name>
    <dbReference type="NCBI Taxonomy" id="1392246"/>
    <lineage>
        <taxon>Eukaryota</taxon>
        <taxon>Fungi</taxon>
        <taxon>Dikarya</taxon>
        <taxon>Ascomycota</taxon>
        <taxon>Pezizomycotina</taxon>
        <taxon>Dothideomycetes</taxon>
        <taxon>Pleosporomycetidae</taxon>
        <taxon>Pleosporales</taxon>
        <taxon>Amniculicolaceae</taxon>
        <taxon>Amniculicola</taxon>
    </lineage>
</organism>
<gene>
    <name evidence="4" type="ORF">P154DRAFT_571200</name>
</gene>
<protein>
    <recommendedName>
        <fullName evidence="3">Carrier domain-containing protein</fullName>
    </recommendedName>
</protein>
<dbReference type="Gene3D" id="3.40.50.720">
    <property type="entry name" value="NAD(P)-binding Rossmann-like Domain"/>
    <property type="match status" value="1"/>
</dbReference>
<accession>A0A6A5WUJ9</accession>